<dbReference type="PANTHER" id="PTHR46517">
    <property type="entry name" value="FRUCTOSE-2,6-BISPHOSPHATASE TIGAR"/>
    <property type="match status" value="1"/>
</dbReference>
<accession>A0ABQ6Q2W9</accession>
<reference evidence="2 3" key="1">
    <citation type="submission" date="2023-08" db="EMBL/GenBank/DDBJ databases">
        <title>Draft genome sequence of Algoriphagus taiwanensis.</title>
        <authorList>
            <person name="Takatani N."/>
            <person name="Hosokawa M."/>
            <person name="Sawabe T."/>
        </authorList>
    </citation>
    <scope>NUCLEOTIDE SEQUENCE [LARGE SCALE GENOMIC DNA]</scope>
    <source>
        <strain evidence="2 3">JCM 19755</strain>
    </source>
</reference>
<sequence>MDRKKIYLVRHGQTDFNLQGVVQGSGIDAPINATGRAQAQAFFDAYSDVEFDQIYHTGLIRTKQSIQAFIDRGTPTRALTELNEISWGDYEGTPMTPEEGEYYQHMLHQWQQGNLDYAIAGGESPNTVAKRMKRGIDIILNGPGKTILVCMHGRAMRIFLSLILNYNLKYMDQFGHSNLCLYLLDQLEDGSFSIKKFNDQNHLKDLRQPSE</sequence>
<evidence type="ECO:0000313" key="2">
    <source>
        <dbReference type="EMBL" id="GMQ34520.1"/>
    </source>
</evidence>
<gene>
    <name evidence="2" type="ORF">Ataiwa_27930</name>
</gene>
<proteinExistence type="predicted"/>
<dbReference type="Gene3D" id="3.40.50.1240">
    <property type="entry name" value="Phosphoglycerate mutase-like"/>
    <property type="match status" value="1"/>
</dbReference>
<dbReference type="PIRSF" id="PIRSF000709">
    <property type="entry name" value="6PFK_2-Ptase"/>
    <property type="match status" value="1"/>
</dbReference>
<comment type="caution">
    <text evidence="2">The sequence shown here is derived from an EMBL/GenBank/DDBJ whole genome shotgun (WGS) entry which is preliminary data.</text>
</comment>
<dbReference type="PANTHER" id="PTHR46517:SF1">
    <property type="entry name" value="FRUCTOSE-2,6-BISPHOSPHATASE TIGAR"/>
    <property type="match status" value="1"/>
</dbReference>
<organism evidence="2 3">
    <name type="scientific">Algoriphagus taiwanensis</name>
    <dbReference type="NCBI Taxonomy" id="1445656"/>
    <lineage>
        <taxon>Bacteria</taxon>
        <taxon>Pseudomonadati</taxon>
        <taxon>Bacteroidota</taxon>
        <taxon>Cytophagia</taxon>
        <taxon>Cytophagales</taxon>
        <taxon>Cyclobacteriaceae</taxon>
        <taxon>Algoriphagus</taxon>
    </lineage>
</organism>
<dbReference type="SMART" id="SM00855">
    <property type="entry name" value="PGAM"/>
    <property type="match status" value="1"/>
</dbReference>
<dbReference type="PROSITE" id="PS00175">
    <property type="entry name" value="PG_MUTASE"/>
    <property type="match status" value="1"/>
</dbReference>
<evidence type="ECO:0000313" key="3">
    <source>
        <dbReference type="Proteomes" id="UP001307705"/>
    </source>
</evidence>
<dbReference type="InterPro" id="IPR029033">
    <property type="entry name" value="His_PPase_superfam"/>
</dbReference>
<dbReference type="InterPro" id="IPR051695">
    <property type="entry name" value="Phosphoglycerate_Mutase"/>
</dbReference>
<dbReference type="CDD" id="cd07067">
    <property type="entry name" value="HP_PGM_like"/>
    <property type="match status" value="1"/>
</dbReference>
<keyword evidence="3" id="KW-1185">Reference proteome</keyword>
<dbReference type="InterPro" id="IPR013078">
    <property type="entry name" value="His_Pase_superF_clade-1"/>
</dbReference>
<dbReference type="Pfam" id="PF00300">
    <property type="entry name" value="His_Phos_1"/>
    <property type="match status" value="1"/>
</dbReference>
<name>A0ABQ6Q2W9_9BACT</name>
<dbReference type="RefSeq" id="WP_338229346.1">
    <property type="nucleotide sequence ID" value="NZ_BTPE01000010.1"/>
</dbReference>
<dbReference type="SUPFAM" id="SSF53254">
    <property type="entry name" value="Phosphoglycerate mutase-like"/>
    <property type="match status" value="1"/>
</dbReference>
<keyword evidence="1" id="KW-0378">Hydrolase</keyword>
<evidence type="ECO:0000256" key="1">
    <source>
        <dbReference type="ARBA" id="ARBA00022801"/>
    </source>
</evidence>
<dbReference type="InterPro" id="IPR001345">
    <property type="entry name" value="PG/BPGM_mutase_AS"/>
</dbReference>
<dbReference type="EMBL" id="BTPE01000010">
    <property type="protein sequence ID" value="GMQ34520.1"/>
    <property type="molecule type" value="Genomic_DNA"/>
</dbReference>
<dbReference type="Proteomes" id="UP001307705">
    <property type="component" value="Unassembled WGS sequence"/>
</dbReference>
<protein>
    <submittedName>
        <fullName evidence="2">Histidine phosphatase family protein</fullName>
    </submittedName>
</protein>